<dbReference type="SUPFAM" id="SSF58104">
    <property type="entry name" value="Methyl-accepting chemotaxis protein (MCP) signaling domain"/>
    <property type="match status" value="1"/>
</dbReference>
<feature type="transmembrane region" description="Helical" evidence="10">
    <location>
        <begin position="193"/>
        <end position="215"/>
    </location>
</feature>
<evidence type="ECO:0000313" key="12">
    <source>
        <dbReference type="EMBL" id="THF64692.1"/>
    </source>
</evidence>
<dbReference type="PANTHER" id="PTHR32089:SF119">
    <property type="entry name" value="METHYL-ACCEPTING CHEMOTAXIS PROTEIN CTPL"/>
    <property type="match status" value="1"/>
</dbReference>
<dbReference type="SMART" id="SM00283">
    <property type="entry name" value="MA"/>
    <property type="match status" value="1"/>
</dbReference>
<feature type="region of interest" description="Disordered" evidence="9">
    <location>
        <begin position="319"/>
        <end position="345"/>
    </location>
</feature>
<dbReference type="GO" id="GO:0004888">
    <property type="term" value="F:transmembrane signaling receptor activity"/>
    <property type="evidence" value="ECO:0007669"/>
    <property type="project" value="InterPro"/>
</dbReference>
<reference evidence="12 13" key="1">
    <citation type="submission" date="2019-04" db="EMBL/GenBank/DDBJ databases">
        <title>Azoarcus nasutitermitis sp. nov. isolated from termite nest.</title>
        <authorList>
            <person name="Lin S.-Y."/>
            <person name="Hameed A."/>
            <person name="Hsu Y.-H."/>
            <person name="Young C.-C."/>
        </authorList>
    </citation>
    <scope>NUCLEOTIDE SEQUENCE [LARGE SCALE GENOMIC DNA]</scope>
    <source>
        <strain evidence="12 13">CC-YHH838</strain>
    </source>
</reference>
<evidence type="ECO:0000259" key="11">
    <source>
        <dbReference type="PROSITE" id="PS50111"/>
    </source>
</evidence>
<dbReference type="GO" id="GO:0006935">
    <property type="term" value="P:chemotaxis"/>
    <property type="evidence" value="ECO:0007669"/>
    <property type="project" value="InterPro"/>
</dbReference>
<keyword evidence="6 8" id="KW-0807">Transducer</keyword>
<dbReference type="GO" id="GO:0005886">
    <property type="term" value="C:plasma membrane"/>
    <property type="evidence" value="ECO:0007669"/>
    <property type="project" value="UniProtKB-SubCell"/>
</dbReference>
<proteinExistence type="inferred from homology"/>
<dbReference type="FunFam" id="1.10.287.950:FF:000001">
    <property type="entry name" value="Methyl-accepting chemotaxis sensory transducer"/>
    <property type="match status" value="1"/>
</dbReference>
<evidence type="ECO:0000256" key="5">
    <source>
        <dbReference type="ARBA" id="ARBA00023136"/>
    </source>
</evidence>
<protein>
    <submittedName>
        <fullName evidence="12">Methyl-accepting chemotaxis protein</fullName>
    </submittedName>
</protein>
<keyword evidence="13" id="KW-1185">Reference proteome</keyword>
<evidence type="ECO:0000256" key="1">
    <source>
        <dbReference type="ARBA" id="ARBA00004651"/>
    </source>
</evidence>
<evidence type="ECO:0000256" key="8">
    <source>
        <dbReference type="PROSITE-ProRule" id="PRU00284"/>
    </source>
</evidence>
<keyword evidence="2" id="KW-1003">Cell membrane</keyword>
<evidence type="ECO:0000256" key="9">
    <source>
        <dbReference type="SAM" id="MobiDB-lite"/>
    </source>
</evidence>
<dbReference type="InterPro" id="IPR004090">
    <property type="entry name" value="Chemotax_Me-accpt_rcpt"/>
</dbReference>
<dbReference type="Proteomes" id="UP000308430">
    <property type="component" value="Unassembled WGS sequence"/>
</dbReference>
<dbReference type="OrthoDB" id="8555762at2"/>
<evidence type="ECO:0000256" key="7">
    <source>
        <dbReference type="ARBA" id="ARBA00029447"/>
    </source>
</evidence>
<evidence type="ECO:0000313" key="13">
    <source>
        <dbReference type="Proteomes" id="UP000308430"/>
    </source>
</evidence>
<accession>A0A4S4AX80</accession>
<comment type="subcellular location">
    <subcellularLocation>
        <location evidence="1">Cell membrane</location>
        <topology evidence="1">Multi-pass membrane protein</topology>
    </subcellularLocation>
</comment>
<evidence type="ECO:0000256" key="4">
    <source>
        <dbReference type="ARBA" id="ARBA00022989"/>
    </source>
</evidence>
<dbReference type="InterPro" id="IPR033480">
    <property type="entry name" value="sCache_2"/>
</dbReference>
<comment type="similarity">
    <text evidence="7">Belongs to the methyl-accepting chemotaxis (MCP) protein family.</text>
</comment>
<feature type="domain" description="Methyl-accepting transducer" evidence="11">
    <location>
        <begin position="274"/>
        <end position="510"/>
    </location>
</feature>
<dbReference type="Pfam" id="PF17200">
    <property type="entry name" value="sCache_2"/>
    <property type="match status" value="1"/>
</dbReference>
<dbReference type="Pfam" id="PF00015">
    <property type="entry name" value="MCPsignal"/>
    <property type="match status" value="1"/>
</dbReference>
<dbReference type="InterPro" id="IPR004089">
    <property type="entry name" value="MCPsignal_dom"/>
</dbReference>
<dbReference type="PANTHER" id="PTHR32089">
    <property type="entry name" value="METHYL-ACCEPTING CHEMOTAXIS PROTEIN MCPB"/>
    <property type="match status" value="1"/>
</dbReference>
<dbReference type="Gene3D" id="3.30.450.20">
    <property type="entry name" value="PAS domain"/>
    <property type="match status" value="1"/>
</dbReference>
<comment type="caution">
    <text evidence="12">The sequence shown here is derived from an EMBL/GenBank/DDBJ whole genome shotgun (WGS) entry which is preliminary data.</text>
</comment>
<dbReference type="SMART" id="SM01049">
    <property type="entry name" value="Cache_2"/>
    <property type="match status" value="1"/>
</dbReference>
<dbReference type="AlphaFoldDB" id="A0A4S4AX80"/>
<name>A0A4S4AX80_9RHOO</name>
<evidence type="ECO:0000256" key="3">
    <source>
        <dbReference type="ARBA" id="ARBA00022692"/>
    </source>
</evidence>
<keyword evidence="5 10" id="KW-0472">Membrane</keyword>
<dbReference type="GO" id="GO:0007165">
    <property type="term" value="P:signal transduction"/>
    <property type="evidence" value="ECO:0007669"/>
    <property type="project" value="UniProtKB-KW"/>
</dbReference>
<dbReference type="Gene3D" id="1.10.287.950">
    <property type="entry name" value="Methyl-accepting chemotaxis protein"/>
    <property type="match status" value="1"/>
</dbReference>
<organism evidence="12 13">
    <name type="scientific">Pseudothauera nasutitermitis</name>
    <dbReference type="NCBI Taxonomy" id="2565930"/>
    <lineage>
        <taxon>Bacteria</taxon>
        <taxon>Pseudomonadati</taxon>
        <taxon>Pseudomonadota</taxon>
        <taxon>Betaproteobacteria</taxon>
        <taxon>Rhodocyclales</taxon>
        <taxon>Zoogloeaceae</taxon>
        <taxon>Pseudothauera</taxon>
    </lineage>
</organism>
<evidence type="ECO:0000256" key="10">
    <source>
        <dbReference type="SAM" id="Phobius"/>
    </source>
</evidence>
<dbReference type="PROSITE" id="PS50111">
    <property type="entry name" value="CHEMOTAXIS_TRANSDUC_2"/>
    <property type="match status" value="1"/>
</dbReference>
<keyword evidence="3 10" id="KW-0812">Transmembrane</keyword>
<sequence>MLDAMKLKTKIVLLVLAAFVGLSINITLGALAVKDDLMDARKLQVQSVVESAMQIAIAYHARAQAGQLGDAEARAQALQAMHAMRFGGADGKSEYVYVWSTGGVSVMHPIRPEWAGRDMREEVRDASGRYTIKDIVAAANARGAGFVDTSFPRPGSTVAVDKLQYIATFKPWDWVIGTGVYVDDVSHDFFSRLVVDLALSGVIMLVIVGLGVLIARSVLRQIGGEPAEAMEIMERAAGGDLTVDVARAAPDSLLGGLSRMLGALRGMVGQVASGAQTLKGTAESISHASGQVATASHRQADSTSSMAAAIEQMTVSINHISDSARDTEDNSSSAATMAEHGEQKVATATDEMHRIAGTVSSAAELIRSLEVRTGEISSIANVIKEIAAQTNLLALNAAIEAARAGEQGRGFAVVADEVRKLAERTSSATEEIGGMIGAIQSDTASAVGAMDQALPQAERGVELAREAAQSLRDIRDGASATLTRIRDVALATREQSAASNAIAQQVESIAQMVEQTSASTQQTAESAQSLEKVARELGDLVARFRY</sequence>
<dbReference type="CDD" id="cd11386">
    <property type="entry name" value="MCP_signal"/>
    <property type="match status" value="1"/>
</dbReference>
<keyword evidence="4 10" id="KW-1133">Transmembrane helix</keyword>
<gene>
    <name evidence="12" type="ORF">E6C76_11620</name>
</gene>
<dbReference type="PRINTS" id="PR00260">
    <property type="entry name" value="CHEMTRNSDUCR"/>
</dbReference>
<dbReference type="RefSeq" id="WP_136348411.1">
    <property type="nucleotide sequence ID" value="NZ_SSOC01000004.1"/>
</dbReference>
<evidence type="ECO:0000256" key="2">
    <source>
        <dbReference type="ARBA" id="ARBA00022475"/>
    </source>
</evidence>
<evidence type="ECO:0000256" key="6">
    <source>
        <dbReference type="ARBA" id="ARBA00023224"/>
    </source>
</evidence>
<dbReference type="EMBL" id="SSOC01000004">
    <property type="protein sequence ID" value="THF64692.1"/>
    <property type="molecule type" value="Genomic_DNA"/>
</dbReference>